<keyword evidence="3" id="KW-0472">Membrane</keyword>
<dbReference type="PANTHER" id="PTHR34001">
    <property type="entry name" value="BLL7405 PROTEIN"/>
    <property type="match status" value="1"/>
</dbReference>
<dbReference type="SUPFAM" id="SSF56925">
    <property type="entry name" value="OMPA-like"/>
    <property type="match status" value="1"/>
</dbReference>
<proteinExistence type="inferred from homology"/>
<keyword evidence="2 6" id="KW-0732">Signal</keyword>
<evidence type="ECO:0000313" key="8">
    <source>
        <dbReference type="EMBL" id="SHI09332.1"/>
    </source>
</evidence>
<reference evidence="8 9" key="1">
    <citation type="submission" date="2016-11" db="EMBL/GenBank/DDBJ databases">
        <authorList>
            <person name="Jaros S."/>
            <person name="Januszkiewicz K."/>
            <person name="Wedrychowicz H."/>
        </authorList>
    </citation>
    <scope>NUCLEOTIDE SEQUENCE [LARGE SCALE GENOMIC DNA]</scope>
    <source>
        <strain evidence="8 9">GAS138</strain>
    </source>
</reference>
<sequence>MVANIVKKLGLATVAWIAAASLGAAVAADLSPAYKAPVKAIAPASGWTGFYIGGNVGYGWDSGSSGVSALSTDAALAPALAAILAAGSYPTSLSPSAKGVIGGGQIGYNWQLPSQWLVGLEADLQASGIKGSDSQTRSPPFFDMTSTGVTKSIDWFGTVRGRVGFLVTPQWLLYGTGGLAYGETKSSFTTTDLAFGCIPNATLCANGASSGIRAGWTAGAGAEAMLAPNWSVKVEYLYVDLGGRSMNIPAFTLPAIVFSASTPFREQIARVGLNYHFDWAGPVVARY</sequence>
<dbReference type="InterPro" id="IPR027385">
    <property type="entry name" value="Beta-barrel_OMP"/>
</dbReference>
<name>A0A1M5YBG7_9BRAD</name>
<dbReference type="PANTHER" id="PTHR34001:SF3">
    <property type="entry name" value="BLL7405 PROTEIN"/>
    <property type="match status" value="1"/>
</dbReference>
<comment type="similarity">
    <text evidence="5">Belongs to the Omp25/RopB family.</text>
</comment>
<comment type="subcellular location">
    <subcellularLocation>
        <location evidence="1">Cell outer membrane</location>
    </subcellularLocation>
</comment>
<evidence type="ECO:0000256" key="3">
    <source>
        <dbReference type="ARBA" id="ARBA00023136"/>
    </source>
</evidence>
<feature type="domain" description="Outer membrane protein beta-barrel" evidence="7">
    <location>
        <begin position="31"/>
        <end position="277"/>
    </location>
</feature>
<dbReference type="Gene3D" id="2.40.160.20">
    <property type="match status" value="1"/>
</dbReference>
<dbReference type="Proteomes" id="UP000189796">
    <property type="component" value="Chromosome I"/>
</dbReference>
<evidence type="ECO:0000256" key="2">
    <source>
        <dbReference type="ARBA" id="ARBA00022729"/>
    </source>
</evidence>
<organism evidence="8 9">
    <name type="scientific">Bradyrhizobium erythrophlei</name>
    <dbReference type="NCBI Taxonomy" id="1437360"/>
    <lineage>
        <taxon>Bacteria</taxon>
        <taxon>Pseudomonadati</taxon>
        <taxon>Pseudomonadota</taxon>
        <taxon>Alphaproteobacteria</taxon>
        <taxon>Hyphomicrobiales</taxon>
        <taxon>Nitrobacteraceae</taxon>
        <taxon>Bradyrhizobium</taxon>
    </lineage>
</organism>
<dbReference type="EMBL" id="LT670817">
    <property type="protein sequence ID" value="SHI09332.1"/>
    <property type="molecule type" value="Genomic_DNA"/>
</dbReference>
<keyword evidence="4" id="KW-0998">Cell outer membrane</keyword>
<evidence type="ECO:0000259" key="7">
    <source>
        <dbReference type="Pfam" id="PF13505"/>
    </source>
</evidence>
<dbReference type="Pfam" id="PF13505">
    <property type="entry name" value="OMP_b-brl"/>
    <property type="match status" value="1"/>
</dbReference>
<evidence type="ECO:0000313" key="9">
    <source>
        <dbReference type="Proteomes" id="UP000189796"/>
    </source>
</evidence>
<feature type="signal peptide" evidence="6">
    <location>
        <begin position="1"/>
        <end position="27"/>
    </location>
</feature>
<evidence type="ECO:0000256" key="6">
    <source>
        <dbReference type="SAM" id="SignalP"/>
    </source>
</evidence>
<protein>
    <submittedName>
        <fullName evidence="8">Outer membrane immunogenic protein</fullName>
    </submittedName>
</protein>
<dbReference type="RefSeq" id="WP_079606183.1">
    <property type="nucleotide sequence ID" value="NZ_LT670817.1"/>
</dbReference>
<feature type="chain" id="PRO_5009915259" evidence="6">
    <location>
        <begin position="28"/>
        <end position="287"/>
    </location>
</feature>
<dbReference type="InterPro" id="IPR051692">
    <property type="entry name" value="OMP-like"/>
</dbReference>
<dbReference type="InterPro" id="IPR011250">
    <property type="entry name" value="OMP/PagP_B-barrel"/>
</dbReference>
<evidence type="ECO:0000256" key="4">
    <source>
        <dbReference type="ARBA" id="ARBA00023237"/>
    </source>
</evidence>
<dbReference type="GO" id="GO:0009279">
    <property type="term" value="C:cell outer membrane"/>
    <property type="evidence" value="ECO:0007669"/>
    <property type="project" value="UniProtKB-SubCell"/>
</dbReference>
<dbReference type="OrthoDB" id="9815357at2"/>
<gene>
    <name evidence="8" type="ORF">SAMN05443248_8119</name>
</gene>
<dbReference type="AlphaFoldDB" id="A0A1M5YBG7"/>
<accession>A0A1M5YBG7</accession>
<evidence type="ECO:0000256" key="5">
    <source>
        <dbReference type="ARBA" id="ARBA00038306"/>
    </source>
</evidence>
<evidence type="ECO:0000256" key="1">
    <source>
        <dbReference type="ARBA" id="ARBA00004442"/>
    </source>
</evidence>